<feature type="transmembrane region" description="Helical" evidence="5">
    <location>
        <begin position="105"/>
        <end position="125"/>
    </location>
</feature>
<accession>A0A1A7R3R8</accession>
<evidence type="ECO:0000256" key="3">
    <source>
        <dbReference type="ARBA" id="ARBA00022989"/>
    </source>
</evidence>
<evidence type="ECO:0000313" key="8">
    <source>
        <dbReference type="Proteomes" id="UP000248987"/>
    </source>
</evidence>
<dbReference type="InterPro" id="IPR004837">
    <property type="entry name" value="NaCa_Exmemb"/>
</dbReference>
<evidence type="ECO:0000256" key="5">
    <source>
        <dbReference type="SAM" id="Phobius"/>
    </source>
</evidence>
<dbReference type="Pfam" id="PF01699">
    <property type="entry name" value="Na_Ca_ex"/>
    <property type="match status" value="2"/>
</dbReference>
<reference evidence="7 8" key="1">
    <citation type="submission" date="2018-06" db="EMBL/GenBank/DDBJ databases">
        <title>Genomic Encyclopedia of Archaeal and Bacterial Type Strains, Phase II (KMG-II): from individual species to whole genera.</title>
        <authorList>
            <person name="Goeker M."/>
        </authorList>
    </citation>
    <scope>NUCLEOTIDE SEQUENCE [LARGE SCALE GENOMIC DNA]</scope>
    <source>
        <strain evidence="7 8">DSM 12408</strain>
    </source>
</reference>
<proteinExistence type="predicted"/>
<protein>
    <submittedName>
        <fullName evidence="7">Cation:H+ antiporter</fullName>
    </submittedName>
</protein>
<dbReference type="AlphaFoldDB" id="A0A1A7R3R8"/>
<dbReference type="RefSeq" id="WP_066432294.1">
    <property type="nucleotide sequence ID" value="NZ_LZRN01000009.1"/>
</dbReference>
<feature type="transmembrane region" description="Helical" evidence="5">
    <location>
        <begin position="296"/>
        <end position="314"/>
    </location>
</feature>
<dbReference type="InterPro" id="IPR044880">
    <property type="entry name" value="NCX_ion-bd_dom_sf"/>
</dbReference>
<sequence length="318" mass="34358">MLLSVFLVILGFVFLIKGADWMVNGSTLLARKNKIPDLVIGLTIVAFGTSAPELVVNTVASYENHSDIVLGNIIGSNNFNLFMILGIVGLIFPIAVQSSTVWKEIPISFVAAIVFLVLANGYFIGDMGLSRIDGLILLSLFFLFLFYVYKQMKTDETVAEAVVVTASNTKIWGYIVLGLIGLVIGGKLIVDNAVTIASDLGVSEKIIGLTIIAAGTSLPELMTSVVAALKKNSDIAIGNIIGSNIFNIFLILSVSSLVRPIAFSPVFNMDIYLLLGGTLFLFLAMFTGKKKTLERWQSAVLLLIFIGYTTYLVGKELQ</sequence>
<feature type="transmembrane region" description="Helical" evidence="5">
    <location>
        <begin position="81"/>
        <end position="99"/>
    </location>
</feature>
<feature type="domain" description="Sodium/calcium exchanger membrane region" evidence="6">
    <location>
        <begin position="171"/>
        <end position="313"/>
    </location>
</feature>
<feature type="transmembrane region" description="Helical" evidence="5">
    <location>
        <begin position="206"/>
        <end position="229"/>
    </location>
</feature>
<comment type="subcellular location">
    <subcellularLocation>
        <location evidence="1">Membrane</location>
        <topology evidence="1">Multi-pass membrane protein</topology>
    </subcellularLocation>
</comment>
<dbReference type="PANTHER" id="PTHR10846:SF8">
    <property type="entry name" value="INNER MEMBRANE PROTEIN YRBG"/>
    <property type="match status" value="1"/>
</dbReference>
<dbReference type="STRING" id="49280.A9996_06130"/>
<feature type="transmembrane region" description="Helical" evidence="5">
    <location>
        <begin position="235"/>
        <end position="254"/>
    </location>
</feature>
<dbReference type="Proteomes" id="UP000248987">
    <property type="component" value="Unassembled WGS sequence"/>
</dbReference>
<dbReference type="EMBL" id="QLLQ01000007">
    <property type="protein sequence ID" value="RAJ22933.1"/>
    <property type="molecule type" value="Genomic_DNA"/>
</dbReference>
<dbReference type="NCBIfam" id="TIGR00367">
    <property type="entry name" value="calcium/sodium antiporter"/>
    <property type="match status" value="1"/>
</dbReference>
<dbReference type="InterPro" id="IPR004481">
    <property type="entry name" value="K/Na/Ca-exchanger"/>
</dbReference>
<keyword evidence="4 5" id="KW-0472">Membrane</keyword>
<dbReference type="PANTHER" id="PTHR10846">
    <property type="entry name" value="SODIUM/POTASSIUM/CALCIUM EXCHANGER"/>
    <property type="match status" value="1"/>
</dbReference>
<dbReference type="OrthoDB" id="9794225at2"/>
<dbReference type="Gene3D" id="1.20.1420.30">
    <property type="entry name" value="NCX, central ion-binding region"/>
    <property type="match status" value="2"/>
</dbReference>
<evidence type="ECO:0000313" key="7">
    <source>
        <dbReference type="EMBL" id="RAJ22933.1"/>
    </source>
</evidence>
<feature type="domain" description="Sodium/calcium exchanger membrane region" evidence="6">
    <location>
        <begin position="4"/>
        <end position="149"/>
    </location>
</feature>
<evidence type="ECO:0000256" key="2">
    <source>
        <dbReference type="ARBA" id="ARBA00022692"/>
    </source>
</evidence>
<gene>
    <name evidence="7" type="ORF">LX77_02091</name>
</gene>
<dbReference type="GO" id="GO:0008273">
    <property type="term" value="F:calcium, potassium:sodium antiporter activity"/>
    <property type="evidence" value="ECO:0007669"/>
    <property type="project" value="TreeGrafter"/>
</dbReference>
<evidence type="ECO:0000256" key="1">
    <source>
        <dbReference type="ARBA" id="ARBA00004141"/>
    </source>
</evidence>
<dbReference type="GO" id="GO:0005886">
    <property type="term" value="C:plasma membrane"/>
    <property type="evidence" value="ECO:0007669"/>
    <property type="project" value="TreeGrafter"/>
</dbReference>
<feature type="transmembrane region" description="Helical" evidence="5">
    <location>
        <begin position="266"/>
        <end position="284"/>
    </location>
</feature>
<keyword evidence="8" id="KW-1185">Reference proteome</keyword>
<dbReference type="GO" id="GO:0005262">
    <property type="term" value="F:calcium channel activity"/>
    <property type="evidence" value="ECO:0007669"/>
    <property type="project" value="TreeGrafter"/>
</dbReference>
<name>A0A1A7R3R8_9FLAO</name>
<organism evidence="7 8">
    <name type="scientific">Gelidibacter algens</name>
    <dbReference type="NCBI Taxonomy" id="49280"/>
    <lineage>
        <taxon>Bacteria</taxon>
        <taxon>Pseudomonadati</taxon>
        <taxon>Bacteroidota</taxon>
        <taxon>Flavobacteriia</taxon>
        <taxon>Flavobacteriales</taxon>
        <taxon>Flavobacteriaceae</taxon>
        <taxon>Gelidibacter</taxon>
    </lineage>
</organism>
<keyword evidence="2 5" id="KW-0812">Transmembrane</keyword>
<feature type="transmembrane region" description="Helical" evidence="5">
    <location>
        <begin position="171"/>
        <end position="194"/>
    </location>
</feature>
<feature type="transmembrane region" description="Helical" evidence="5">
    <location>
        <begin position="38"/>
        <end position="60"/>
    </location>
</feature>
<keyword evidence="3 5" id="KW-1133">Transmembrane helix</keyword>
<dbReference type="GO" id="GO:0006874">
    <property type="term" value="P:intracellular calcium ion homeostasis"/>
    <property type="evidence" value="ECO:0007669"/>
    <property type="project" value="TreeGrafter"/>
</dbReference>
<comment type="caution">
    <text evidence="7">The sequence shown here is derived from an EMBL/GenBank/DDBJ whole genome shotgun (WGS) entry which is preliminary data.</text>
</comment>
<evidence type="ECO:0000259" key="6">
    <source>
        <dbReference type="Pfam" id="PF01699"/>
    </source>
</evidence>
<evidence type="ECO:0000256" key="4">
    <source>
        <dbReference type="ARBA" id="ARBA00023136"/>
    </source>
</evidence>
<feature type="transmembrane region" description="Helical" evidence="5">
    <location>
        <begin position="132"/>
        <end position="149"/>
    </location>
</feature>